<keyword evidence="2 8" id="KW-0347">Helicase</keyword>
<gene>
    <name evidence="8" type="ORF">Tco_0992095</name>
</gene>
<comment type="cofactor">
    <cofactor evidence="2">
        <name>Mg(2+)</name>
        <dbReference type="ChEBI" id="CHEBI:18420"/>
    </cofactor>
</comment>
<evidence type="ECO:0000259" key="7">
    <source>
        <dbReference type="Pfam" id="PF21530"/>
    </source>
</evidence>
<dbReference type="PANTHER" id="PTHR10492">
    <property type="match status" value="1"/>
</dbReference>
<organism evidence="8 9">
    <name type="scientific">Tanacetum coccineum</name>
    <dbReference type="NCBI Taxonomy" id="301880"/>
    <lineage>
        <taxon>Eukaryota</taxon>
        <taxon>Viridiplantae</taxon>
        <taxon>Streptophyta</taxon>
        <taxon>Embryophyta</taxon>
        <taxon>Tracheophyta</taxon>
        <taxon>Spermatophyta</taxon>
        <taxon>Magnoliopsida</taxon>
        <taxon>eudicotyledons</taxon>
        <taxon>Gunneridae</taxon>
        <taxon>Pentapetalae</taxon>
        <taxon>asterids</taxon>
        <taxon>campanulids</taxon>
        <taxon>Asterales</taxon>
        <taxon>Asteraceae</taxon>
        <taxon>Asteroideae</taxon>
        <taxon>Anthemideae</taxon>
        <taxon>Anthemidinae</taxon>
        <taxon>Tanacetum</taxon>
    </lineage>
</organism>
<evidence type="ECO:0000313" key="8">
    <source>
        <dbReference type="EMBL" id="GJT57041.1"/>
    </source>
</evidence>
<keyword evidence="2" id="KW-0547">Nucleotide-binding</keyword>
<reference evidence="8" key="1">
    <citation type="journal article" date="2022" name="Int. J. Mol. Sci.">
        <title>Draft Genome of Tanacetum Coccineum: Genomic Comparison of Closely Related Tanacetum-Family Plants.</title>
        <authorList>
            <person name="Yamashiro T."/>
            <person name="Shiraishi A."/>
            <person name="Nakayama K."/>
            <person name="Satake H."/>
        </authorList>
    </citation>
    <scope>NUCLEOTIDE SEQUENCE</scope>
</reference>
<dbReference type="InterPro" id="IPR012340">
    <property type="entry name" value="NA-bd_OB-fold"/>
</dbReference>
<keyword evidence="9" id="KW-1185">Reference proteome</keyword>
<keyword evidence="2" id="KW-0227">DNA damage</keyword>
<dbReference type="SUPFAM" id="SSF50249">
    <property type="entry name" value="Nucleic acid-binding proteins"/>
    <property type="match status" value="2"/>
</dbReference>
<evidence type="ECO:0000259" key="5">
    <source>
        <dbReference type="Pfam" id="PF14214"/>
    </source>
</evidence>
<evidence type="ECO:0000259" key="4">
    <source>
        <dbReference type="Pfam" id="PF05970"/>
    </source>
</evidence>
<dbReference type="InterPro" id="IPR031657">
    <property type="entry name" value="REPA_OB_2"/>
</dbReference>
<evidence type="ECO:0000259" key="6">
    <source>
        <dbReference type="Pfam" id="PF16900"/>
    </source>
</evidence>
<evidence type="ECO:0000313" key="9">
    <source>
        <dbReference type="Proteomes" id="UP001151760"/>
    </source>
</evidence>
<keyword evidence="2" id="KW-0233">DNA recombination</keyword>
<dbReference type="PANTHER" id="PTHR10492:SF90">
    <property type="entry name" value="ATP-DEPENDENT DNA HELICASE"/>
    <property type="match status" value="1"/>
</dbReference>
<feature type="domain" description="Replication protein A OB" evidence="6">
    <location>
        <begin position="1474"/>
        <end position="1568"/>
    </location>
</feature>
<accession>A0ABQ5F133</accession>
<dbReference type="Pfam" id="PF16900">
    <property type="entry name" value="REPA_OB_2"/>
    <property type="match status" value="1"/>
</dbReference>
<dbReference type="InterPro" id="IPR027417">
    <property type="entry name" value="P-loop_NTPase"/>
</dbReference>
<feature type="non-terminal residue" evidence="8">
    <location>
        <position position="1"/>
    </location>
</feature>
<dbReference type="EC" id="5.6.2.3" evidence="2"/>
<dbReference type="Gene3D" id="2.40.50.140">
    <property type="entry name" value="Nucleic acid-binding proteins"/>
    <property type="match status" value="3"/>
</dbReference>
<feature type="domain" description="Helitron helicase-like" evidence="5">
    <location>
        <begin position="218"/>
        <end position="402"/>
    </location>
</feature>
<dbReference type="Pfam" id="PF05970">
    <property type="entry name" value="PIF1"/>
    <property type="match status" value="1"/>
</dbReference>
<dbReference type="EMBL" id="BQNB010016899">
    <property type="protein sequence ID" value="GJT57041.1"/>
    <property type="molecule type" value="Genomic_DNA"/>
</dbReference>
<dbReference type="InterPro" id="IPR025476">
    <property type="entry name" value="Helitron_helicase-like"/>
</dbReference>
<dbReference type="InterPro" id="IPR049163">
    <property type="entry name" value="Pif1-like_2B_dom"/>
</dbReference>
<feature type="domain" description="Replication protein A 70 kDa DNA-binding subunit B/D first OB fold" evidence="3">
    <location>
        <begin position="1373"/>
        <end position="1440"/>
    </location>
</feature>
<reference evidence="8" key="2">
    <citation type="submission" date="2022-01" db="EMBL/GenBank/DDBJ databases">
        <authorList>
            <person name="Yamashiro T."/>
            <person name="Shiraishi A."/>
            <person name="Satake H."/>
            <person name="Nakayama K."/>
        </authorList>
    </citation>
    <scope>NUCLEOTIDE SEQUENCE</scope>
</reference>
<dbReference type="SUPFAM" id="SSF52540">
    <property type="entry name" value="P-loop containing nucleoside triphosphate hydrolases"/>
    <property type="match status" value="2"/>
</dbReference>
<dbReference type="InterPro" id="IPR003871">
    <property type="entry name" value="RFA1B/D_OB_1st"/>
</dbReference>
<dbReference type="Proteomes" id="UP001151760">
    <property type="component" value="Unassembled WGS sequence"/>
</dbReference>
<feature type="domain" description="DNA helicase Pif1-like DEAD-box helicase" evidence="4">
    <location>
        <begin position="874"/>
        <end position="1096"/>
    </location>
</feature>
<comment type="similarity">
    <text evidence="2">Belongs to the helicase family.</text>
</comment>
<evidence type="ECO:0000259" key="3">
    <source>
        <dbReference type="Pfam" id="PF02721"/>
    </source>
</evidence>
<sequence length="1937" mass="222182">LTRNDDHMNMSTHPTPHVMLSSVTVVDTDGNPVHHTQLPTETNPSCPTTNVVHSLYNSTSTRDMSTSTTIQQNDTNVPMSFHRMARHNRRIREYCDSGDATYTCSHCQAKYWYGERTVRRSSKSNPKFSTCCSEGKKIHNLSLWNSMLENRVIRGVGDEWNNTNDGHNPVKRISELHPSFMALQYPLLFPYGEDGFQLEIPLNVPPTTKRKYMSLREYYCFRLQCRTEEGKTLHKAGRLFHTYCVDAYTAVLDHDLDWYKRNQNTIRSELYHGLHDRIASGETNIQSLGRMFILPSTFTGGPRHMIQQYQDAMAICRWAGPPDLFVTMTCNPKWPEIQRDVENYIPGQPAADRPDTITRVFKMKLDDLMEDIQKGHHFGRVKAVIYTIEFQKCGLPHCHALIFLHKDDKISSTDEIDHVISAELPSEVDDPIGFEAVRTHMMHGLCGHQFRSSPYMSRDGCTKGYPKEYCEEMFITHDGWPRYKRSNNGRRAKVGQRDTMLDNRFVVPHNIDLLVKYDCHINVEWCNQGSLVKYLFNYLNKGPDRATVVIEGQTNHNNDNNNSRTPYRSILRHADEIEQYLNCRYISACEACWKLLGFEMHYRSIAVERLPFHEEGRNRVYFRDDDDVENVLERATNAMSKFTGWMRANVIYPEGRHLLYADYPTKFTWHASDKEWRPRKSGMSIGRIYYVPPSMGEIYYLRMLLNHVPGATSHIFIRTVDNIVYPTYISACKALNLLGDDIEWIRSIREASQWKLGDQLRELFVTILLFCTVSDHAKLFRDTFPYISEDISSKHRRLLNNQQVVFTDREIQNYTLVELETILNGNNRSLLDFPQLPQIDYSLMNIGRNRLIAAERMYNMTEELARFTTLYGGLNSEQRVVYDNIVLAVNENNGGLFFVYGSGGTGKTYLWRTIIAWIRSMGKIVLSVASSGIASLLLPGGRTAHSRFRIPLELDNESCCGIDVVSDLACLIREASLIIWDEAPLQHRHAFEAVDRTFQDICKHDNPNAQNQVFGGKVVVLGGDFRQILPVIPNAPRAVVVASAINKSSAIWDNCRIFVLTTNMRLSDPSLDVAHRDEMMRFNNWLLSMGDGTLPSVVIDNEDEATWIEIPDDLLLPTCNNPIEATVSSTFPNLPNRIHDIYYLKERCIICPTTDVFDSINTHVLQSMPGEMHVLYSADIICSTTENLEEMQTMYPTEFFNTLKFSGVPNYNLELKVGAPVILLRNTGLQRGLCNGTRLIITQITREVLEAQIITGSHIGEKVFIGRIDMTPTDSSWPFRFIRRQFPIKVCFAMTVNKSQGQTFNHVCAYLEKPVFTHGQLYVVSSRVTSRAGLRFYIDNGGYCANNLTQNIVYKEVFYNLPIAYNPTTNRILSLDLILLDERRSSIHAKIPFKLINKFKDRVKEGCVYKIHNFTVLDYDRIIFRPLDRNFFVEFCFTTTTDPSRIQPELFDRYVFAFVPFGSLTGRYGNNIYLTDVIGVLREWGPLQDRVGKNQGCNPQLRKIIIADLSDVKLNISLWGKMALMYEDSLIDSMKHTNIVVVLTCCKVGPYGGAPQLTTTMSTQFHLNLPIVEAVAYTKRPIHPVIFTSPYLKTEELKVTPIPEIYKRLTNGVDVGTRFIVYGMVTGIDLNRDWKYIQCTRYKLVITIQDNNEEMNCVLFNSNATLLLGYTVDELITKSINEGAGNPDWIVDYFIDNLIAKWVVLEIKIDSYNLSPTYVRRCIVTKYYGDDVNALNKHSGSSSSSTKTMVYSDVNIPSSLNDFDMTDYVIDDNYMGSTITEDEEKMMDDLMWGQVCETKDSLHVEVQDVIAHGISVNTIVSSSFTATEDIENDASVEDAKIENYQIDESEVDEAVREVQLATEINNLTRQLLDIIDERRSFIGELEQRLPTNVMAYKTRQELKCHQKDDMIRAMEMRSTALQLHHQAMKGFHFYKSL</sequence>
<dbReference type="Pfam" id="PF14214">
    <property type="entry name" value="Helitron_like_N"/>
    <property type="match status" value="1"/>
</dbReference>
<name>A0ABQ5F133_9ASTR</name>
<comment type="catalytic activity">
    <reaction evidence="2">
        <text>ATP + H2O = ADP + phosphate + H(+)</text>
        <dbReference type="Rhea" id="RHEA:13065"/>
        <dbReference type="ChEBI" id="CHEBI:15377"/>
        <dbReference type="ChEBI" id="CHEBI:15378"/>
        <dbReference type="ChEBI" id="CHEBI:30616"/>
        <dbReference type="ChEBI" id="CHEBI:43474"/>
        <dbReference type="ChEBI" id="CHEBI:456216"/>
        <dbReference type="EC" id="5.6.2.3"/>
    </reaction>
</comment>
<dbReference type="Gene3D" id="3.40.50.300">
    <property type="entry name" value="P-loop containing nucleotide triphosphate hydrolases"/>
    <property type="match status" value="1"/>
</dbReference>
<proteinExistence type="inferred from homology"/>
<dbReference type="GO" id="GO:0004386">
    <property type="term" value="F:helicase activity"/>
    <property type="evidence" value="ECO:0007669"/>
    <property type="project" value="UniProtKB-KW"/>
</dbReference>
<keyword evidence="2" id="KW-0378">Hydrolase</keyword>
<keyword evidence="2" id="KW-0234">DNA repair</keyword>
<protein>
    <recommendedName>
        <fullName evidence="2">ATP-dependent DNA helicase</fullName>
        <ecNumber evidence="2">5.6.2.3</ecNumber>
    </recommendedName>
</protein>
<dbReference type="CDD" id="cd18809">
    <property type="entry name" value="SF1_C_RecD"/>
    <property type="match status" value="1"/>
</dbReference>
<evidence type="ECO:0000256" key="2">
    <source>
        <dbReference type="RuleBase" id="RU363044"/>
    </source>
</evidence>
<keyword evidence="1" id="KW-0238">DNA-binding</keyword>
<evidence type="ECO:0000256" key="1">
    <source>
        <dbReference type="ARBA" id="ARBA00023125"/>
    </source>
</evidence>
<dbReference type="Pfam" id="PF21530">
    <property type="entry name" value="Pif1_2B_dom"/>
    <property type="match status" value="1"/>
</dbReference>
<dbReference type="InterPro" id="IPR010285">
    <property type="entry name" value="DNA_helicase_pif1-like_DEAD"/>
</dbReference>
<keyword evidence="2" id="KW-0067">ATP-binding</keyword>
<feature type="domain" description="DNA helicase Pif1-like 2B" evidence="7">
    <location>
        <begin position="1198"/>
        <end position="1243"/>
    </location>
</feature>
<comment type="caution">
    <text evidence="8">The sequence shown here is derived from an EMBL/GenBank/DDBJ whole genome shotgun (WGS) entry which is preliminary data.</text>
</comment>
<dbReference type="Pfam" id="PF02721">
    <property type="entry name" value="DUF223"/>
    <property type="match status" value="1"/>
</dbReference>